<proteinExistence type="predicted"/>
<dbReference type="RefSeq" id="WP_145025084.1">
    <property type="nucleotide sequence ID" value="NZ_VLLN01000029.1"/>
</dbReference>
<sequence>MQDKRLPVVVIHGIGYGTNQDRAGFSKELSIDVYEAARPVTRVGAFEAVKTPAGEAPGNGIWWGEALWETVNDHVDQVTEEVLKAVIPGPPADWFAKVLDLLGDVPLYLGPHGNAIRSLVKGVIGQFPGCIVVGHSLGSVIAADILREAQTADNFSSLPVSGLITLGSPLNLLGLRSPMAPAQPFPFRWYNLWYPTDPVTLGKALSPAMFPGVTNRKLSAGESFVVAHTSYWSSVVVANVVYQLSVKGGTP</sequence>
<dbReference type="OrthoDB" id="70513at2"/>
<protein>
    <submittedName>
        <fullName evidence="1">Uncharacterized protein</fullName>
    </submittedName>
</protein>
<dbReference type="EMBL" id="VLLN01000029">
    <property type="protein sequence ID" value="TWJ14291.1"/>
    <property type="molecule type" value="Genomic_DNA"/>
</dbReference>
<gene>
    <name evidence="1" type="ORF">JN12_03464</name>
</gene>
<comment type="caution">
    <text evidence="1">The sequence shown here is derived from an EMBL/GenBank/DDBJ whole genome shotgun (WGS) entry which is preliminary data.</text>
</comment>
<reference evidence="1 2" key="1">
    <citation type="submission" date="2019-07" db="EMBL/GenBank/DDBJ databases">
        <title>Genomic Encyclopedia of Archaeal and Bacterial Type Strains, Phase II (KMG-II): from individual species to whole genera.</title>
        <authorList>
            <person name="Goeker M."/>
        </authorList>
    </citation>
    <scope>NUCLEOTIDE SEQUENCE [LARGE SCALE GENOMIC DNA]</scope>
    <source>
        <strain evidence="1 2">ATCC BAA-1139</strain>
    </source>
</reference>
<dbReference type="AlphaFoldDB" id="A0A562V8U2"/>
<keyword evidence="2" id="KW-1185">Reference proteome</keyword>
<dbReference type="InterPro" id="IPR029058">
    <property type="entry name" value="AB_hydrolase_fold"/>
</dbReference>
<evidence type="ECO:0000313" key="1">
    <source>
        <dbReference type="EMBL" id="TWJ14291.1"/>
    </source>
</evidence>
<accession>A0A562V8U2</accession>
<organism evidence="1 2">
    <name type="scientific">Geobacter argillaceus</name>
    <dbReference type="NCBI Taxonomy" id="345631"/>
    <lineage>
        <taxon>Bacteria</taxon>
        <taxon>Pseudomonadati</taxon>
        <taxon>Thermodesulfobacteriota</taxon>
        <taxon>Desulfuromonadia</taxon>
        <taxon>Geobacterales</taxon>
        <taxon>Geobacteraceae</taxon>
        <taxon>Geobacter</taxon>
    </lineage>
</organism>
<name>A0A562V8U2_9BACT</name>
<dbReference type="Gene3D" id="3.40.50.1820">
    <property type="entry name" value="alpha/beta hydrolase"/>
    <property type="match status" value="1"/>
</dbReference>
<dbReference type="Proteomes" id="UP000319449">
    <property type="component" value="Unassembled WGS sequence"/>
</dbReference>
<evidence type="ECO:0000313" key="2">
    <source>
        <dbReference type="Proteomes" id="UP000319449"/>
    </source>
</evidence>
<dbReference type="SUPFAM" id="SSF53474">
    <property type="entry name" value="alpha/beta-Hydrolases"/>
    <property type="match status" value="1"/>
</dbReference>